<gene>
    <name evidence="1" type="ORF">J7E47_09450</name>
</gene>
<name>A0A944DHE7_PSEFL</name>
<comment type="caution">
    <text evidence="1">The sequence shown here is derived from an EMBL/GenBank/DDBJ whole genome shotgun (WGS) entry which is preliminary data.</text>
</comment>
<accession>A0A944DHE7</accession>
<protein>
    <submittedName>
        <fullName evidence="1">Uncharacterized protein</fullName>
    </submittedName>
</protein>
<proteinExistence type="predicted"/>
<evidence type="ECO:0000313" key="1">
    <source>
        <dbReference type="EMBL" id="MBT2328942.1"/>
    </source>
</evidence>
<dbReference type="AlphaFoldDB" id="A0A944DHE7"/>
<dbReference type="Proteomes" id="UP000692896">
    <property type="component" value="Unassembled WGS sequence"/>
</dbReference>
<organism evidence="1 2">
    <name type="scientific">Pseudomonas fluorescens</name>
    <dbReference type="NCBI Taxonomy" id="294"/>
    <lineage>
        <taxon>Bacteria</taxon>
        <taxon>Pseudomonadati</taxon>
        <taxon>Pseudomonadota</taxon>
        <taxon>Gammaproteobacteria</taxon>
        <taxon>Pseudomonadales</taxon>
        <taxon>Pseudomonadaceae</taxon>
        <taxon>Pseudomonas</taxon>
    </lineage>
</organism>
<evidence type="ECO:0000313" key="2">
    <source>
        <dbReference type="Proteomes" id="UP000692896"/>
    </source>
</evidence>
<sequence>MSELSKRERLLIFMEQLGSAGCVGTKSEAFKLVETILDKVEDDHSGQPKNYKDTGQRMYLWDFTKWVHDDSGLSSILLKNHMLSLYEDGSIKIEILLGSGPITVFSKSGMTATI</sequence>
<dbReference type="RefSeq" id="WP_214917755.1">
    <property type="nucleotide sequence ID" value="NZ_JAGGNX010000022.1"/>
</dbReference>
<reference evidence="1" key="1">
    <citation type="submission" date="2021-03" db="EMBL/GenBank/DDBJ databases">
        <title>Genomic analysis provides insights into the functional capacity of soil bacteria communities inhabiting an altitudinal gradient in the Atacama Desert.</title>
        <authorList>
            <person name="Gonzalez M."/>
            <person name="Maldonado J."/>
            <person name="Maza F."/>
            <person name="Hodar C."/>
            <person name="Cortes M."/>
            <person name="Palma R."/>
            <person name="Andreani C."/>
            <person name="Gaete A."/>
            <person name="Vasquez-Dean J."/>
            <person name="Acuna V."/>
            <person name="Aguado M."/>
            <person name="Mandakovic D."/>
            <person name="Latorre M."/>
            <person name="Orellana A."/>
            <person name="Gutierrez R."/>
            <person name="Montecino M."/>
            <person name="Allende M."/>
            <person name="Maass A."/>
            <person name="Cambiazo V."/>
        </authorList>
    </citation>
    <scope>NUCLEOTIDE SEQUENCE</scope>
    <source>
        <strain evidence="1">ISL-25</strain>
    </source>
</reference>
<dbReference type="EMBL" id="JAGGOB010000020">
    <property type="protein sequence ID" value="MBT2328942.1"/>
    <property type="molecule type" value="Genomic_DNA"/>
</dbReference>